<feature type="signal peptide" evidence="2">
    <location>
        <begin position="1"/>
        <end position="28"/>
    </location>
</feature>
<comment type="caution">
    <text evidence="3">The sequence shown here is derived from an EMBL/GenBank/DDBJ whole genome shotgun (WGS) entry which is preliminary data.</text>
</comment>
<dbReference type="EMBL" id="JBJVNE010000021">
    <property type="protein sequence ID" value="MFM9651464.1"/>
    <property type="molecule type" value="Genomic_DNA"/>
</dbReference>
<dbReference type="Proteomes" id="UP001631993">
    <property type="component" value="Unassembled WGS sequence"/>
</dbReference>
<dbReference type="InterPro" id="IPR013783">
    <property type="entry name" value="Ig-like_fold"/>
</dbReference>
<dbReference type="Gene3D" id="2.60.40.10">
    <property type="entry name" value="Immunoglobulins"/>
    <property type="match status" value="1"/>
</dbReference>
<feature type="chain" id="PRO_5046402903" evidence="2">
    <location>
        <begin position="29"/>
        <end position="185"/>
    </location>
</feature>
<gene>
    <name evidence="3" type="ORF">ACKI1S_35590</name>
</gene>
<evidence type="ECO:0000256" key="2">
    <source>
        <dbReference type="SAM" id="SignalP"/>
    </source>
</evidence>
<reference evidence="3 4" key="1">
    <citation type="submission" date="2024-12" db="EMBL/GenBank/DDBJ databases">
        <title>Forecasting of Potato common scab and diversities of Pathogenic streptomyces spp. in china.</title>
        <authorList>
            <person name="Handique U."/>
            <person name="Wu J."/>
        </authorList>
    </citation>
    <scope>NUCLEOTIDE SEQUENCE [LARGE SCALE GENOMIC DNA]</scope>
    <source>
        <strain evidence="3 4">ZRIMU1585</strain>
    </source>
</reference>
<evidence type="ECO:0000256" key="1">
    <source>
        <dbReference type="SAM" id="MobiDB-lite"/>
    </source>
</evidence>
<proteinExistence type="predicted"/>
<evidence type="ECO:0000313" key="4">
    <source>
        <dbReference type="Proteomes" id="UP001631993"/>
    </source>
</evidence>
<accession>A0ABW9IUM5</accession>
<evidence type="ECO:0000313" key="3">
    <source>
        <dbReference type="EMBL" id="MFM9651464.1"/>
    </source>
</evidence>
<protein>
    <submittedName>
        <fullName evidence="3">Uncharacterized protein</fullName>
    </submittedName>
</protein>
<keyword evidence="2" id="KW-0732">Signal</keyword>
<name>A0ABW9IUM5_STRGJ</name>
<feature type="region of interest" description="Disordered" evidence="1">
    <location>
        <begin position="49"/>
        <end position="75"/>
    </location>
</feature>
<sequence length="185" mass="18890">MRVRKTLSKRPGRVVFALVTACAIGAVAAPFAMAGASSQPAAASAASAASAADGGPGDLLLPTPETPRISNGPYAGFQLCQDPAGDPLVTSGSPTLAATLESVAPPGTAEPTQPGPRRKVTFEVDTAAGEPVSHKQLTSATSHDAAYQLPEGTLTDGAYRWRVRVKDGATESAWTAWCSFTVRLG</sequence>
<organism evidence="3 4">
    <name type="scientific">Streptomyces galilaeus</name>
    <dbReference type="NCBI Taxonomy" id="33899"/>
    <lineage>
        <taxon>Bacteria</taxon>
        <taxon>Bacillati</taxon>
        <taxon>Actinomycetota</taxon>
        <taxon>Actinomycetes</taxon>
        <taxon>Kitasatosporales</taxon>
        <taxon>Streptomycetaceae</taxon>
        <taxon>Streptomyces</taxon>
    </lineage>
</organism>
<dbReference type="RefSeq" id="WP_369280226.1">
    <property type="nucleotide sequence ID" value="NZ_JBJVMW010000023.1"/>
</dbReference>
<keyword evidence="4" id="KW-1185">Reference proteome</keyword>